<organism evidence="2 3">
    <name type="scientific">Sanguibacter keddieii (strain ATCC 51767 / DSM 10542 / NCFB 3025 / ST-74)</name>
    <dbReference type="NCBI Taxonomy" id="446469"/>
    <lineage>
        <taxon>Bacteria</taxon>
        <taxon>Bacillati</taxon>
        <taxon>Actinomycetota</taxon>
        <taxon>Actinomycetes</taxon>
        <taxon>Micrococcales</taxon>
        <taxon>Sanguibacteraceae</taxon>
        <taxon>Sanguibacter</taxon>
    </lineage>
</organism>
<feature type="transmembrane region" description="Helical" evidence="1">
    <location>
        <begin position="93"/>
        <end position="116"/>
    </location>
</feature>
<feature type="transmembrane region" description="Helical" evidence="1">
    <location>
        <begin position="312"/>
        <end position="333"/>
    </location>
</feature>
<protein>
    <submittedName>
        <fullName evidence="2">Uncharacterized protein</fullName>
    </submittedName>
</protein>
<feature type="transmembrane region" description="Helical" evidence="1">
    <location>
        <begin position="287"/>
        <end position="306"/>
    </location>
</feature>
<reference evidence="2 3" key="1">
    <citation type="journal article" date="2009" name="Stand. Genomic Sci.">
        <title>Complete genome sequence of Sanguibacter keddieii type strain (ST-74).</title>
        <authorList>
            <person name="Ivanova N."/>
            <person name="Sikorski J."/>
            <person name="Sims D."/>
            <person name="Brettin T."/>
            <person name="Detter J.C."/>
            <person name="Han C."/>
            <person name="Lapidus A."/>
            <person name="Copeland A."/>
            <person name="Glavina Del Rio T."/>
            <person name="Nolan M."/>
            <person name="Chen F."/>
            <person name="Lucas S."/>
            <person name="Tice H."/>
            <person name="Cheng J.F."/>
            <person name="Bruce D."/>
            <person name="Goodwin L."/>
            <person name="Pitluck S."/>
            <person name="Pati A."/>
            <person name="Mavromatis K."/>
            <person name="Chen A."/>
            <person name="Palaniappan K."/>
            <person name="D'haeseleer P."/>
            <person name="Chain P."/>
            <person name="Bristow J."/>
            <person name="Eisen J.A."/>
            <person name="Markowitz V."/>
            <person name="Hugenholtz P."/>
            <person name="Goker M."/>
            <person name="Pukall R."/>
            <person name="Klenk H.P."/>
            <person name="Kyrpides N.C."/>
        </authorList>
    </citation>
    <scope>NUCLEOTIDE SEQUENCE [LARGE SCALE GENOMIC DNA]</scope>
    <source>
        <strain evidence="3">ATCC 51767 / DSM 10542 / NCFB 3025 / ST-74</strain>
    </source>
</reference>
<evidence type="ECO:0000313" key="2">
    <source>
        <dbReference type="EMBL" id="ACZ21235.1"/>
    </source>
</evidence>
<feature type="transmembrane region" description="Helical" evidence="1">
    <location>
        <begin position="153"/>
        <end position="173"/>
    </location>
</feature>
<feature type="transmembrane region" description="Helical" evidence="1">
    <location>
        <begin position="122"/>
        <end position="141"/>
    </location>
</feature>
<evidence type="ECO:0000313" key="3">
    <source>
        <dbReference type="Proteomes" id="UP000000322"/>
    </source>
</evidence>
<dbReference type="OrthoDB" id="4928939at2"/>
<feature type="transmembrane region" description="Helical" evidence="1">
    <location>
        <begin position="179"/>
        <end position="201"/>
    </location>
</feature>
<evidence type="ECO:0000256" key="1">
    <source>
        <dbReference type="SAM" id="Phobius"/>
    </source>
</evidence>
<gene>
    <name evidence="2" type="ordered locus">Sked_12930</name>
</gene>
<name>D1BEF7_SANKS</name>
<accession>D1BEF7</accession>
<keyword evidence="1" id="KW-0812">Transmembrane</keyword>
<keyword evidence="1" id="KW-0472">Membrane</keyword>
<proteinExistence type="predicted"/>
<dbReference type="AlphaFoldDB" id="D1BEF7"/>
<dbReference type="STRING" id="446469.Sked_12930"/>
<dbReference type="KEGG" id="ske:Sked_12930"/>
<dbReference type="HOGENOM" id="CLU_806296_0_0_11"/>
<dbReference type="EMBL" id="CP001819">
    <property type="protein sequence ID" value="ACZ21235.1"/>
    <property type="molecule type" value="Genomic_DNA"/>
</dbReference>
<keyword evidence="3" id="KW-1185">Reference proteome</keyword>
<dbReference type="eggNOG" id="ENOG503346N">
    <property type="taxonomic scope" value="Bacteria"/>
</dbReference>
<keyword evidence="1" id="KW-1133">Transmembrane helix</keyword>
<sequence length="344" mass="37217">MTDTTTQWPSADDQAWGDRLRLRLGLDGAVPAGTADEAVADARTACLESGRPAVELFGDADTYAHEVVRDRVPVEDRASVDLAGGTPRSRWTLLLLTAGASVTVVGITLLLTSGWTAPASPAHVALFAGVLLSWVAILWGLLDRRAGLLRRGWGWWTAGALGIVASSTVAVSLRDRDPLVDVPVLVVLAFGVALTVVAVNLKPPASAEDTSRDLPADAWFERLGGLLRGRYYQSRATVRHQVADARAHWEDSGAPHPHDEFGSPEVYALELLDDSPAPRRRQRLATAWFYTAFAGLCGYNAVTAVLDDGTGTWGVVWRCVAVALFVGMATQTWREHLRDRHRAR</sequence>
<dbReference type="RefSeq" id="WP_012866304.1">
    <property type="nucleotide sequence ID" value="NC_013521.1"/>
</dbReference>
<dbReference type="Proteomes" id="UP000000322">
    <property type="component" value="Chromosome"/>
</dbReference>